<evidence type="ECO:0008006" key="5">
    <source>
        <dbReference type="Google" id="ProtNLM"/>
    </source>
</evidence>
<accession>A0ABR3MQ32</accession>
<evidence type="ECO:0000256" key="1">
    <source>
        <dbReference type="SAM" id="Coils"/>
    </source>
</evidence>
<evidence type="ECO:0000313" key="3">
    <source>
        <dbReference type="EMBL" id="KAL1266726.1"/>
    </source>
</evidence>
<dbReference type="EMBL" id="JAYMGO010000010">
    <property type="protein sequence ID" value="KAL1266726.1"/>
    <property type="molecule type" value="Genomic_DNA"/>
</dbReference>
<feature type="coiled-coil region" evidence="1">
    <location>
        <begin position="92"/>
        <end position="147"/>
    </location>
</feature>
<dbReference type="Gene3D" id="3.30.70.1820">
    <property type="entry name" value="L1 transposable element, RRM domain"/>
    <property type="match status" value="1"/>
</dbReference>
<sequence length="246" mass="28106">MEDSMEMETESAKDKRCIEDLHSYACKVVDGGTCNTNPNTPIKRPPKKAKSDGGSELSLTEMQENIILILTAKIDQRADQIDIAVKQNTLQIEGLKKSLDNCYQDIADLKKENACLKTQCTESQKKLQEMEQKMNDAERYNRRWNLHLYGEDVKAAVKDICNEILPEAERTSVTDGIDVVHRIGRIPELKRNVAPRPVIIRFLSRTTRDLVWRNAKKKDFGKETSTFQRGSDYCRQRSAHQVMASC</sequence>
<protein>
    <recommendedName>
        <fullName evidence="5">L1 transposable element RRM domain-containing protein</fullName>
    </recommendedName>
</protein>
<organism evidence="3 4">
    <name type="scientific">Cirrhinus molitorella</name>
    <name type="common">mud carp</name>
    <dbReference type="NCBI Taxonomy" id="172907"/>
    <lineage>
        <taxon>Eukaryota</taxon>
        <taxon>Metazoa</taxon>
        <taxon>Chordata</taxon>
        <taxon>Craniata</taxon>
        <taxon>Vertebrata</taxon>
        <taxon>Euteleostomi</taxon>
        <taxon>Actinopterygii</taxon>
        <taxon>Neopterygii</taxon>
        <taxon>Teleostei</taxon>
        <taxon>Ostariophysi</taxon>
        <taxon>Cypriniformes</taxon>
        <taxon>Cyprinidae</taxon>
        <taxon>Labeoninae</taxon>
        <taxon>Labeonini</taxon>
        <taxon>Cirrhinus</taxon>
    </lineage>
</organism>
<dbReference type="Proteomes" id="UP001558613">
    <property type="component" value="Unassembled WGS sequence"/>
</dbReference>
<proteinExistence type="predicted"/>
<keyword evidence="4" id="KW-1185">Reference proteome</keyword>
<dbReference type="PANTHER" id="PTHR11505">
    <property type="entry name" value="L1 TRANSPOSABLE ELEMENT-RELATED"/>
    <property type="match status" value="1"/>
</dbReference>
<evidence type="ECO:0000256" key="2">
    <source>
        <dbReference type="SAM" id="MobiDB-lite"/>
    </source>
</evidence>
<dbReference type="InterPro" id="IPR004244">
    <property type="entry name" value="Transposase_22"/>
</dbReference>
<gene>
    <name evidence="3" type="ORF">QQF64_002401</name>
</gene>
<keyword evidence="1" id="KW-0175">Coiled coil</keyword>
<reference evidence="3 4" key="1">
    <citation type="submission" date="2023-09" db="EMBL/GenBank/DDBJ databases">
        <authorList>
            <person name="Wang M."/>
        </authorList>
    </citation>
    <scope>NUCLEOTIDE SEQUENCE [LARGE SCALE GENOMIC DNA]</scope>
    <source>
        <strain evidence="3">GT-2023</strain>
        <tissue evidence="3">Liver</tissue>
    </source>
</reference>
<name>A0ABR3MQ32_9TELE</name>
<evidence type="ECO:0000313" key="4">
    <source>
        <dbReference type="Proteomes" id="UP001558613"/>
    </source>
</evidence>
<feature type="region of interest" description="Disordered" evidence="2">
    <location>
        <begin position="35"/>
        <end position="55"/>
    </location>
</feature>
<comment type="caution">
    <text evidence="3">The sequence shown here is derived from an EMBL/GenBank/DDBJ whole genome shotgun (WGS) entry which is preliminary data.</text>
</comment>